<dbReference type="SUPFAM" id="SSF56801">
    <property type="entry name" value="Acetyl-CoA synthetase-like"/>
    <property type="match status" value="1"/>
</dbReference>
<dbReference type="RefSeq" id="WP_130347508.1">
    <property type="nucleotide sequence ID" value="NZ_SGWQ01000010.1"/>
</dbReference>
<dbReference type="PANTHER" id="PTHR43201:SF5">
    <property type="entry name" value="MEDIUM-CHAIN ACYL-COA LIGASE ACSF2, MITOCHONDRIAL"/>
    <property type="match status" value="1"/>
</dbReference>
<feature type="region of interest" description="Disordered" evidence="3">
    <location>
        <begin position="351"/>
        <end position="370"/>
    </location>
</feature>
<dbReference type="SUPFAM" id="SSF55961">
    <property type="entry name" value="Bet v1-like"/>
    <property type="match status" value="1"/>
</dbReference>
<evidence type="ECO:0000256" key="3">
    <source>
        <dbReference type="SAM" id="MobiDB-lite"/>
    </source>
</evidence>
<keyword evidence="7" id="KW-1185">Reference proteome</keyword>
<organism evidence="6 7">
    <name type="scientific">Herbihabitans rhizosphaerae</name>
    <dbReference type="NCBI Taxonomy" id="1872711"/>
    <lineage>
        <taxon>Bacteria</taxon>
        <taxon>Bacillati</taxon>
        <taxon>Actinomycetota</taxon>
        <taxon>Actinomycetes</taxon>
        <taxon>Pseudonocardiales</taxon>
        <taxon>Pseudonocardiaceae</taxon>
        <taxon>Herbihabitans</taxon>
    </lineage>
</organism>
<comment type="caution">
    <text evidence="6">The sequence shown here is derived from an EMBL/GenBank/DDBJ whole genome shotgun (WGS) entry which is preliminary data.</text>
</comment>
<reference evidence="6 7" key="1">
    <citation type="submission" date="2019-02" db="EMBL/GenBank/DDBJ databases">
        <title>Genomic Encyclopedia of Type Strains, Phase IV (KMG-IV): sequencing the most valuable type-strain genomes for metagenomic binning, comparative biology and taxonomic classification.</title>
        <authorList>
            <person name="Goeker M."/>
        </authorList>
    </citation>
    <scope>NUCLEOTIDE SEQUENCE [LARGE SCALE GENOMIC DNA]</scope>
    <source>
        <strain evidence="6 7">DSM 101727</strain>
    </source>
</reference>
<dbReference type="InterPro" id="IPR045851">
    <property type="entry name" value="AMP-bd_C_sf"/>
</dbReference>
<comment type="similarity">
    <text evidence="1">Belongs to the ATP-dependent AMP-binding enzyme family.</text>
</comment>
<dbReference type="GO" id="GO:0031956">
    <property type="term" value="F:medium-chain fatty acid-CoA ligase activity"/>
    <property type="evidence" value="ECO:0007669"/>
    <property type="project" value="TreeGrafter"/>
</dbReference>
<dbReference type="OrthoDB" id="56621at2"/>
<evidence type="ECO:0000259" key="4">
    <source>
        <dbReference type="Pfam" id="PF00501"/>
    </source>
</evidence>
<dbReference type="PANTHER" id="PTHR43201">
    <property type="entry name" value="ACYL-COA SYNTHETASE"/>
    <property type="match status" value="1"/>
</dbReference>
<dbReference type="FunFam" id="3.30.300.30:FF:000008">
    <property type="entry name" value="2,3-dihydroxybenzoate-AMP ligase"/>
    <property type="match status" value="1"/>
</dbReference>
<dbReference type="Pfam" id="PF13193">
    <property type="entry name" value="AMP-binding_C"/>
    <property type="match status" value="1"/>
</dbReference>
<dbReference type="Gene3D" id="3.40.50.12780">
    <property type="entry name" value="N-terminal domain of ligase-like"/>
    <property type="match status" value="1"/>
</dbReference>
<dbReference type="Gene3D" id="3.30.300.30">
    <property type="match status" value="1"/>
</dbReference>
<dbReference type="InterPro" id="IPR025110">
    <property type="entry name" value="AMP-bd_C"/>
</dbReference>
<name>A0A4Q7KGW7_9PSEU</name>
<dbReference type="EMBL" id="SGWQ01000010">
    <property type="protein sequence ID" value="RZS34108.1"/>
    <property type="molecule type" value="Genomic_DNA"/>
</dbReference>
<dbReference type="InterPro" id="IPR020845">
    <property type="entry name" value="AMP-binding_CS"/>
</dbReference>
<dbReference type="AlphaFoldDB" id="A0A4Q7KGW7"/>
<dbReference type="PROSITE" id="PS00455">
    <property type="entry name" value="AMP_BINDING"/>
    <property type="match status" value="1"/>
</dbReference>
<feature type="domain" description="AMP-dependent synthetase/ligase" evidence="4">
    <location>
        <begin position="202"/>
        <end position="555"/>
    </location>
</feature>
<sequence>MSADCVVLTVVVDHPRVTLWKVIGDPELYPRFFRGISFCQCVEVPTLARPGRYHLRASFGDGDILDHALTTMIYRAGEQVVFASEPDTGAWVSIKLLDGGAGRTEVKIVFFRPSLQHDRASNWHDSQILAWARDGLQRIVRYLSRTPELLPRNRKDLMAPPLKVAKTLIKAGIIAPTGPAKVVRQLRALATWGATLAGGYAAAAARSPKDVAIVDELGERTFTDVIERTTRLANGLADRGIGADRPVGVLARNHGTMIETLIACSKLGVDVVLLNTGLSAQQVEDIGIRHKLDAVISDDEFDGIVEYLPERTFRISTAAHSTHTGRPTIEKIISEGADTAIKSPEKPGRLIVLTSGTTGTPKGARRPTPKGLGEAASVLSRIPLKVGDRMLIAAPLFHSWGLAALQLSMPLRSTLVLRNKFDAEDTLAAIAEHKVTTLFAVPIMLQRILNLPAHVRARYDTSSLRIVASSGSALSGSMVTAFMDTFGDVLYNFYGSTEVSWATIADPADLRAAPTTAGRPPLGTRVAILGSNGEPMPPGSVGRIFVGNDMLFDGYTDGGGRKIEHDMMETGDTGFTDADGRLFVSGRDDEMIISGGENVFPRPVEEVLAALPQVEEVAVVGVPDAEYGQRLAAYVVVREGARLDEDAVRAYVHQRLARFSVPRDVTFLEALPRNQTGKVVKRLLTEGDWIDQH</sequence>
<evidence type="ECO:0000256" key="1">
    <source>
        <dbReference type="ARBA" id="ARBA00006432"/>
    </source>
</evidence>
<evidence type="ECO:0000313" key="6">
    <source>
        <dbReference type="EMBL" id="RZS34108.1"/>
    </source>
</evidence>
<accession>A0A4Q7KGW7</accession>
<evidence type="ECO:0000256" key="2">
    <source>
        <dbReference type="ARBA" id="ARBA00022598"/>
    </source>
</evidence>
<dbReference type="Pfam" id="PF00501">
    <property type="entry name" value="AMP-binding"/>
    <property type="match status" value="1"/>
</dbReference>
<protein>
    <submittedName>
        <fullName evidence="6">Acyl-CoA synthetase (AMP-forming)/AMP-acid ligase II</fullName>
    </submittedName>
</protein>
<gene>
    <name evidence="6" type="ORF">EV193_110260</name>
</gene>
<dbReference type="GO" id="GO:0006631">
    <property type="term" value="P:fatty acid metabolic process"/>
    <property type="evidence" value="ECO:0007669"/>
    <property type="project" value="TreeGrafter"/>
</dbReference>
<keyword evidence="2 6" id="KW-0436">Ligase</keyword>
<dbReference type="Proteomes" id="UP000294257">
    <property type="component" value="Unassembled WGS sequence"/>
</dbReference>
<dbReference type="InterPro" id="IPR042099">
    <property type="entry name" value="ANL_N_sf"/>
</dbReference>
<proteinExistence type="inferred from homology"/>
<evidence type="ECO:0000259" key="5">
    <source>
        <dbReference type="Pfam" id="PF13193"/>
    </source>
</evidence>
<dbReference type="InterPro" id="IPR000873">
    <property type="entry name" value="AMP-dep_synth/lig_dom"/>
</dbReference>
<evidence type="ECO:0000313" key="7">
    <source>
        <dbReference type="Proteomes" id="UP000294257"/>
    </source>
</evidence>
<feature type="domain" description="AMP-binding enzyme C-terminal" evidence="5">
    <location>
        <begin position="604"/>
        <end position="678"/>
    </location>
</feature>
<dbReference type="CDD" id="cd04433">
    <property type="entry name" value="AFD_class_I"/>
    <property type="match status" value="1"/>
</dbReference>